<feature type="transmembrane region" description="Helical" evidence="2">
    <location>
        <begin position="358"/>
        <end position="377"/>
    </location>
</feature>
<dbReference type="AlphaFoldDB" id="A0A9N8QAP8"/>
<keyword evidence="2" id="KW-0472">Membrane</keyword>
<reference evidence="3 4" key="1">
    <citation type="submission" date="2020-10" db="EMBL/GenBank/DDBJ databases">
        <authorList>
            <person name="Sedaghatjoo S."/>
        </authorList>
    </citation>
    <scope>NUCLEOTIDE SEQUENCE [LARGE SCALE GENOMIC DNA]</scope>
    <source>
        <strain evidence="3 4">LLFL</strain>
    </source>
</reference>
<keyword evidence="2" id="KW-1133">Transmembrane helix</keyword>
<gene>
    <name evidence="3" type="ORF">JKILLFL_G1304</name>
</gene>
<protein>
    <submittedName>
        <fullName evidence="3">Uncharacterized protein</fullName>
    </submittedName>
</protein>
<proteinExistence type="predicted"/>
<evidence type="ECO:0000256" key="2">
    <source>
        <dbReference type="SAM" id="Phobius"/>
    </source>
</evidence>
<sequence length="514" mass="55992">MADVPESLLPRYRDHLGCSGPPFVPSDSVDIECLSRVKELQKNIEELRDDVKNFREAITRLPQSGTAAIGLEYVSAGFLYLEAVLIKQLESPAYVQAQSAILWILSHGLEDALTTSKATGLGEHGECMLKHLREYLPDFSGDALSQLRRDVRERYDPHVRPPFDEQIIVDLFDSYVGLSQFKRTFETMPFISRQPRFRGLCEAVDLVCAYIKDGSYRFNKHPNHQPDNLAAVLAQFCVQIDVLRSMFQDFSKEGPITEELRSVEEKTKRITQDGIMITLVAAIAAQSVAFVLPTPSTNPILDTAAAMLLLSAIIFAVCGVLAQSSAHSRVYSQTALPTRFMKPKYITEIAHRGQSFGLSYNLAVLFTVAGLTCFGWMRLHPAPTGTPIASHPPLSILVIFFTIVCIPAAAAVLAFVIRYAWHRYERVYSRYSREIYACGSGAELVLADIVGSEAGAIVPGAAASAGAKTVGNGIAEETDDTGADVAGSTAPPEAKVGELGPNAAWAGAVPPEID</sequence>
<feature type="transmembrane region" description="Helical" evidence="2">
    <location>
        <begin position="397"/>
        <end position="421"/>
    </location>
</feature>
<evidence type="ECO:0000313" key="3">
    <source>
        <dbReference type="EMBL" id="CAD6910652.1"/>
    </source>
</evidence>
<dbReference type="Proteomes" id="UP000836404">
    <property type="component" value="Unassembled WGS sequence"/>
</dbReference>
<evidence type="ECO:0000313" key="4">
    <source>
        <dbReference type="Proteomes" id="UP000836404"/>
    </source>
</evidence>
<dbReference type="EMBL" id="CAJHJF010001045">
    <property type="protein sequence ID" value="CAD6910652.1"/>
    <property type="molecule type" value="Genomic_DNA"/>
</dbReference>
<comment type="caution">
    <text evidence="3">The sequence shown here is derived from an EMBL/GenBank/DDBJ whole genome shotgun (WGS) entry which is preliminary data.</text>
</comment>
<accession>A0A9N8QAP8</accession>
<feature type="region of interest" description="Disordered" evidence="1">
    <location>
        <begin position="473"/>
        <end position="503"/>
    </location>
</feature>
<organism evidence="3 4">
    <name type="scientific">Tilletia laevis</name>
    <dbReference type="NCBI Taxonomy" id="157183"/>
    <lineage>
        <taxon>Eukaryota</taxon>
        <taxon>Fungi</taxon>
        <taxon>Dikarya</taxon>
        <taxon>Basidiomycota</taxon>
        <taxon>Ustilaginomycotina</taxon>
        <taxon>Exobasidiomycetes</taxon>
        <taxon>Tilletiales</taxon>
        <taxon>Tilletiaceae</taxon>
        <taxon>Tilletia</taxon>
    </lineage>
</organism>
<evidence type="ECO:0000256" key="1">
    <source>
        <dbReference type="SAM" id="MobiDB-lite"/>
    </source>
</evidence>
<keyword evidence="4" id="KW-1185">Reference proteome</keyword>
<keyword evidence="2" id="KW-0812">Transmembrane</keyword>
<feature type="transmembrane region" description="Helical" evidence="2">
    <location>
        <begin position="304"/>
        <end position="322"/>
    </location>
</feature>
<name>A0A9N8QAP8_9BASI</name>